<sequence length="154" mass="17783">MITNSRTVAASFRRTAKRPTYLHIPNRRKDKDDVSPDRTIVWTEPPSKSSSASFRLTTNPMVAPVTPTTMSSSSSDRKVPVVYYLCRNSQLEHPHFMEVPLSSPHGLFLFDVIDRLNLLRGRGMASMYSWSSRRSYKNGFVWHDLVENDFIYRL</sequence>
<keyword evidence="2" id="KW-1185">Reference proteome</keyword>
<organism evidence="1 2">
    <name type="scientific">Melastoma candidum</name>
    <dbReference type="NCBI Taxonomy" id="119954"/>
    <lineage>
        <taxon>Eukaryota</taxon>
        <taxon>Viridiplantae</taxon>
        <taxon>Streptophyta</taxon>
        <taxon>Embryophyta</taxon>
        <taxon>Tracheophyta</taxon>
        <taxon>Spermatophyta</taxon>
        <taxon>Magnoliopsida</taxon>
        <taxon>eudicotyledons</taxon>
        <taxon>Gunneridae</taxon>
        <taxon>Pentapetalae</taxon>
        <taxon>rosids</taxon>
        <taxon>malvids</taxon>
        <taxon>Myrtales</taxon>
        <taxon>Melastomataceae</taxon>
        <taxon>Melastomatoideae</taxon>
        <taxon>Melastomateae</taxon>
        <taxon>Melastoma</taxon>
    </lineage>
</organism>
<dbReference type="EMBL" id="CM042883">
    <property type="protein sequence ID" value="KAI4373481.1"/>
    <property type="molecule type" value="Genomic_DNA"/>
</dbReference>
<evidence type="ECO:0000313" key="1">
    <source>
        <dbReference type="EMBL" id="KAI4373481.1"/>
    </source>
</evidence>
<comment type="caution">
    <text evidence="1">The sequence shown here is derived from an EMBL/GenBank/DDBJ whole genome shotgun (WGS) entry which is preliminary data.</text>
</comment>
<proteinExistence type="predicted"/>
<gene>
    <name evidence="1" type="ORF">MLD38_011603</name>
</gene>
<dbReference type="Proteomes" id="UP001057402">
    <property type="component" value="Chromosome 4"/>
</dbReference>
<evidence type="ECO:0000313" key="2">
    <source>
        <dbReference type="Proteomes" id="UP001057402"/>
    </source>
</evidence>
<accession>A0ACB9R5B4</accession>
<name>A0ACB9R5B4_9MYRT</name>
<reference evidence="2" key="1">
    <citation type="journal article" date="2023" name="Front. Plant Sci.">
        <title>Chromosomal-level genome assembly of Melastoma candidum provides insights into trichome evolution.</title>
        <authorList>
            <person name="Zhong Y."/>
            <person name="Wu W."/>
            <person name="Sun C."/>
            <person name="Zou P."/>
            <person name="Liu Y."/>
            <person name="Dai S."/>
            <person name="Zhou R."/>
        </authorList>
    </citation>
    <scope>NUCLEOTIDE SEQUENCE [LARGE SCALE GENOMIC DNA]</scope>
</reference>
<protein>
    <submittedName>
        <fullName evidence="1">Uncharacterized protein</fullName>
    </submittedName>
</protein>